<proteinExistence type="predicted"/>
<protein>
    <submittedName>
        <fullName evidence="3">Uncharacterized protein</fullName>
    </submittedName>
</protein>
<organism evidence="3 4">
    <name type="scientific">Aegilops tauschii subsp. strangulata</name>
    <name type="common">Goatgrass</name>
    <dbReference type="NCBI Taxonomy" id="200361"/>
    <lineage>
        <taxon>Eukaryota</taxon>
        <taxon>Viridiplantae</taxon>
        <taxon>Streptophyta</taxon>
        <taxon>Embryophyta</taxon>
        <taxon>Tracheophyta</taxon>
        <taxon>Spermatophyta</taxon>
        <taxon>Magnoliopsida</taxon>
        <taxon>Liliopsida</taxon>
        <taxon>Poales</taxon>
        <taxon>Poaceae</taxon>
        <taxon>BOP clade</taxon>
        <taxon>Pooideae</taxon>
        <taxon>Triticodae</taxon>
        <taxon>Triticeae</taxon>
        <taxon>Triticinae</taxon>
        <taxon>Aegilops</taxon>
    </lineage>
</organism>
<dbReference type="Proteomes" id="UP000015105">
    <property type="component" value="Chromosome 3D"/>
</dbReference>
<reference evidence="4" key="2">
    <citation type="journal article" date="2017" name="Nat. Plants">
        <title>The Aegilops tauschii genome reveals multiple impacts of transposons.</title>
        <authorList>
            <person name="Zhao G."/>
            <person name="Zou C."/>
            <person name="Li K."/>
            <person name="Wang K."/>
            <person name="Li T."/>
            <person name="Gao L."/>
            <person name="Zhang X."/>
            <person name="Wang H."/>
            <person name="Yang Z."/>
            <person name="Liu X."/>
            <person name="Jiang W."/>
            <person name="Mao L."/>
            <person name="Kong X."/>
            <person name="Jiao Y."/>
            <person name="Jia J."/>
        </authorList>
    </citation>
    <scope>NUCLEOTIDE SEQUENCE [LARGE SCALE GENOMIC DNA]</scope>
    <source>
        <strain evidence="4">cv. AL8/78</strain>
    </source>
</reference>
<sequence length="204" mass="21291">SPIFLLCFQFHLAVPSARAISLSRVRGSGVVGWMEEEEAAGVRKRKRGGEAVLAVSGGEAGLVEGGGGFSWKEAEMEEEEGEEYEGIAEESVEEVMRWLELEISSSPGKGGDDGFVTINGNEESCGPSFSAAASSVMASVDTRAGAPPPPTAIPWPWPEPDDDTKAAAAAAHGDADADADMAELVDEEWLVELLTGGGPALEVE</sequence>
<evidence type="ECO:0000256" key="1">
    <source>
        <dbReference type="SAM" id="MobiDB-lite"/>
    </source>
</evidence>
<feature type="chain" id="PRO_5019362836" evidence="2">
    <location>
        <begin position="20"/>
        <end position="204"/>
    </location>
</feature>
<evidence type="ECO:0000256" key="2">
    <source>
        <dbReference type="SAM" id="SignalP"/>
    </source>
</evidence>
<keyword evidence="4" id="KW-1185">Reference proteome</keyword>
<dbReference type="PANTHER" id="PTHR37265:SF5">
    <property type="entry name" value="OS01G0195300 PROTEIN"/>
    <property type="match status" value="1"/>
</dbReference>
<dbReference type="AlphaFoldDB" id="A0A453E5C3"/>
<name>A0A453E5C3_AEGTS</name>
<reference evidence="4" key="1">
    <citation type="journal article" date="2014" name="Science">
        <title>Ancient hybridizations among the ancestral genomes of bread wheat.</title>
        <authorList>
            <consortium name="International Wheat Genome Sequencing Consortium,"/>
            <person name="Marcussen T."/>
            <person name="Sandve S.R."/>
            <person name="Heier L."/>
            <person name="Spannagl M."/>
            <person name="Pfeifer M."/>
            <person name="Jakobsen K.S."/>
            <person name="Wulff B.B."/>
            <person name="Steuernagel B."/>
            <person name="Mayer K.F."/>
            <person name="Olsen O.A."/>
        </authorList>
    </citation>
    <scope>NUCLEOTIDE SEQUENCE [LARGE SCALE GENOMIC DNA]</scope>
    <source>
        <strain evidence="4">cv. AL8/78</strain>
    </source>
</reference>
<keyword evidence="2" id="KW-0732">Signal</keyword>
<reference evidence="3" key="3">
    <citation type="journal article" date="2017" name="Nature">
        <title>Genome sequence of the progenitor of the wheat D genome Aegilops tauschii.</title>
        <authorList>
            <person name="Luo M.C."/>
            <person name="Gu Y.Q."/>
            <person name="Puiu D."/>
            <person name="Wang H."/>
            <person name="Twardziok S.O."/>
            <person name="Deal K.R."/>
            <person name="Huo N."/>
            <person name="Zhu T."/>
            <person name="Wang L."/>
            <person name="Wang Y."/>
            <person name="McGuire P.E."/>
            <person name="Liu S."/>
            <person name="Long H."/>
            <person name="Ramasamy R.K."/>
            <person name="Rodriguez J.C."/>
            <person name="Van S.L."/>
            <person name="Yuan L."/>
            <person name="Wang Z."/>
            <person name="Xia Z."/>
            <person name="Xiao L."/>
            <person name="Anderson O.D."/>
            <person name="Ouyang S."/>
            <person name="Liang Y."/>
            <person name="Zimin A.V."/>
            <person name="Pertea G."/>
            <person name="Qi P."/>
            <person name="Bennetzen J.L."/>
            <person name="Dai X."/>
            <person name="Dawson M.W."/>
            <person name="Muller H.G."/>
            <person name="Kugler K."/>
            <person name="Rivarola-Duarte L."/>
            <person name="Spannagl M."/>
            <person name="Mayer K.F.X."/>
            <person name="Lu F.H."/>
            <person name="Bevan M.W."/>
            <person name="Leroy P."/>
            <person name="Li P."/>
            <person name="You F.M."/>
            <person name="Sun Q."/>
            <person name="Liu Z."/>
            <person name="Lyons E."/>
            <person name="Wicker T."/>
            <person name="Salzberg S.L."/>
            <person name="Devos K.M."/>
            <person name="Dvorak J."/>
        </authorList>
    </citation>
    <scope>NUCLEOTIDE SEQUENCE [LARGE SCALE GENOMIC DNA]</scope>
    <source>
        <strain evidence="3">cv. AL8/78</strain>
    </source>
</reference>
<dbReference type="PANTHER" id="PTHR37265">
    <property type="entry name" value="OS01G0195300 PROTEIN"/>
    <property type="match status" value="1"/>
</dbReference>
<reference evidence="3" key="5">
    <citation type="journal article" date="2021" name="G3 (Bethesda)">
        <title>Aegilops tauschii genome assembly Aet v5.0 features greater sequence contiguity and improved annotation.</title>
        <authorList>
            <person name="Wang L."/>
            <person name="Zhu T."/>
            <person name="Rodriguez J.C."/>
            <person name="Deal K.R."/>
            <person name="Dubcovsky J."/>
            <person name="McGuire P.E."/>
            <person name="Lux T."/>
            <person name="Spannagl M."/>
            <person name="Mayer K.F.X."/>
            <person name="Baldrich P."/>
            <person name="Meyers B.C."/>
            <person name="Huo N."/>
            <person name="Gu Y.Q."/>
            <person name="Zhou H."/>
            <person name="Devos K.M."/>
            <person name="Bennetzen J.L."/>
            <person name="Unver T."/>
            <person name="Budak H."/>
            <person name="Gulick P.J."/>
            <person name="Galiba G."/>
            <person name="Kalapos B."/>
            <person name="Nelson D.R."/>
            <person name="Li P."/>
            <person name="You F.M."/>
            <person name="Luo M.C."/>
            <person name="Dvorak J."/>
        </authorList>
    </citation>
    <scope>NUCLEOTIDE SEQUENCE [LARGE SCALE GENOMIC DNA]</scope>
    <source>
        <strain evidence="3">cv. AL8/78</strain>
    </source>
</reference>
<evidence type="ECO:0000313" key="3">
    <source>
        <dbReference type="EnsemblPlants" id="AET3Gv20229900.1"/>
    </source>
</evidence>
<feature type="signal peptide" evidence="2">
    <location>
        <begin position="1"/>
        <end position="19"/>
    </location>
</feature>
<feature type="compositionally biased region" description="Pro residues" evidence="1">
    <location>
        <begin position="146"/>
        <end position="158"/>
    </location>
</feature>
<reference evidence="3" key="4">
    <citation type="submission" date="2019-03" db="UniProtKB">
        <authorList>
            <consortium name="EnsemblPlants"/>
        </authorList>
    </citation>
    <scope>IDENTIFICATION</scope>
</reference>
<accession>A0A453E5C3</accession>
<evidence type="ECO:0000313" key="4">
    <source>
        <dbReference type="Proteomes" id="UP000015105"/>
    </source>
</evidence>
<feature type="region of interest" description="Disordered" evidence="1">
    <location>
        <begin position="141"/>
        <end position="179"/>
    </location>
</feature>
<dbReference type="Gramene" id="AET3Gv20229900.1">
    <property type="protein sequence ID" value="AET3Gv20229900.1"/>
    <property type="gene ID" value="AET3Gv20229900"/>
</dbReference>
<dbReference type="EnsemblPlants" id="AET3Gv20229900.1">
    <property type="protein sequence ID" value="AET3Gv20229900.1"/>
    <property type="gene ID" value="AET3Gv20229900"/>
</dbReference>